<dbReference type="SUPFAM" id="SSF49777">
    <property type="entry name" value="PEBP-like"/>
    <property type="match status" value="1"/>
</dbReference>
<dbReference type="Proteomes" id="UP000676951">
    <property type="component" value="Chromosome"/>
</dbReference>
<evidence type="ECO:0000313" key="2">
    <source>
        <dbReference type="Proteomes" id="UP000676951"/>
    </source>
</evidence>
<dbReference type="InterPro" id="IPR008914">
    <property type="entry name" value="PEBP"/>
</dbReference>
<name>A0A975NVU1_9BRAD</name>
<dbReference type="CDD" id="cd00865">
    <property type="entry name" value="PEBP_bact_arch"/>
    <property type="match status" value="1"/>
</dbReference>
<accession>A0A975NVU1</accession>
<reference evidence="1 2" key="1">
    <citation type="submission" date="2021-06" db="EMBL/GenBank/DDBJ databases">
        <title>Bradyrhizobium sp. S2-11-4 Genome sequencing.</title>
        <authorList>
            <person name="Jin L."/>
        </authorList>
    </citation>
    <scope>NUCLEOTIDE SEQUENCE [LARGE SCALE GENOMIC DNA]</scope>
    <source>
        <strain evidence="1 2">S2-11-4</strain>
    </source>
</reference>
<dbReference type="Pfam" id="PF01161">
    <property type="entry name" value="PBP"/>
    <property type="match status" value="1"/>
</dbReference>
<dbReference type="Gene3D" id="3.90.280.10">
    <property type="entry name" value="PEBP-like"/>
    <property type="match status" value="1"/>
</dbReference>
<sequence>MQLSSSAFSGGSPIPRRFTCDGEDLSPHFDWEAAPSTTRSFAFLCDDPDAPAGKWHHWAAYDINADQTGLAEGASLDGGMARFKQAINDFRRVGYSGPCPPRGHGRHRYHFRLLALSVDHLSLGAKPSCREVEREARRHVIAEATLVGIYQR</sequence>
<organism evidence="1 2">
    <name type="scientific">Bradyrhizobium sediminis</name>
    <dbReference type="NCBI Taxonomy" id="2840469"/>
    <lineage>
        <taxon>Bacteria</taxon>
        <taxon>Pseudomonadati</taxon>
        <taxon>Pseudomonadota</taxon>
        <taxon>Alphaproteobacteria</taxon>
        <taxon>Hyphomicrobiales</taxon>
        <taxon>Nitrobacteraceae</taxon>
        <taxon>Bradyrhizobium</taxon>
    </lineage>
</organism>
<protein>
    <submittedName>
        <fullName evidence="1">YbhB/YbcL family Raf kinase inhibitor-like protein</fullName>
    </submittedName>
</protein>
<dbReference type="EMBL" id="CP076136">
    <property type="protein sequence ID" value="QWG22322.1"/>
    <property type="molecule type" value="Genomic_DNA"/>
</dbReference>
<dbReference type="InterPro" id="IPR005247">
    <property type="entry name" value="YbhB_YbcL/LppC-like"/>
</dbReference>
<proteinExistence type="predicted"/>
<dbReference type="AlphaFoldDB" id="A0A975NVU1"/>
<dbReference type="RefSeq" id="WP_215603091.1">
    <property type="nucleotide sequence ID" value="NZ_CP076136.1"/>
</dbReference>
<dbReference type="InterPro" id="IPR036610">
    <property type="entry name" value="PEBP-like_sf"/>
</dbReference>
<gene>
    <name evidence="1" type="ORF">KMZ93_20440</name>
</gene>
<dbReference type="NCBIfam" id="TIGR00481">
    <property type="entry name" value="YbhB/YbcL family Raf kinase inhibitor-like protein"/>
    <property type="match status" value="1"/>
</dbReference>
<evidence type="ECO:0000313" key="1">
    <source>
        <dbReference type="EMBL" id="QWG22322.1"/>
    </source>
</evidence>
<keyword evidence="2" id="KW-1185">Reference proteome</keyword>
<dbReference type="PANTHER" id="PTHR30289">
    <property type="entry name" value="UNCHARACTERIZED PROTEIN YBCL-RELATED"/>
    <property type="match status" value="1"/>
</dbReference>
<dbReference type="PANTHER" id="PTHR30289:SF1">
    <property type="entry name" value="PEBP (PHOSPHATIDYLETHANOLAMINE-BINDING PROTEIN) FAMILY PROTEIN"/>
    <property type="match status" value="1"/>
</dbReference>